<keyword evidence="8" id="KW-0807">Transducer</keyword>
<keyword evidence="9" id="KW-0812">Transmembrane</keyword>
<keyword evidence="9" id="KW-1133">Transmembrane helix</keyword>
<dbReference type="PANTHER" id="PTHR32546:SF26">
    <property type="entry name" value="SMOG, ISOFORM D"/>
    <property type="match status" value="1"/>
</dbReference>
<keyword evidence="9" id="KW-0472">Membrane</keyword>
<dbReference type="PANTHER" id="PTHR32546">
    <property type="entry name" value="G-PROTEIN COUPLED RECEPTOR 158-RELATED"/>
    <property type="match status" value="1"/>
</dbReference>
<dbReference type="AlphaFoldDB" id="A0A1Y1KQJ4"/>
<protein>
    <recommendedName>
        <fullName evidence="10">GPR158/179 extracellular domain-containing protein</fullName>
    </recommendedName>
</protein>
<accession>A0A1Y1KQJ4</accession>
<organism evidence="11">
    <name type="scientific">Photinus pyralis</name>
    <name type="common">Common eastern firefly</name>
    <name type="synonym">Lampyris pyralis</name>
    <dbReference type="NCBI Taxonomy" id="7054"/>
    <lineage>
        <taxon>Eukaryota</taxon>
        <taxon>Metazoa</taxon>
        <taxon>Ecdysozoa</taxon>
        <taxon>Arthropoda</taxon>
        <taxon>Hexapoda</taxon>
        <taxon>Insecta</taxon>
        <taxon>Pterygota</taxon>
        <taxon>Neoptera</taxon>
        <taxon>Endopterygota</taxon>
        <taxon>Coleoptera</taxon>
        <taxon>Polyphaga</taxon>
        <taxon>Elateriformia</taxon>
        <taxon>Elateroidea</taxon>
        <taxon>Lampyridae</taxon>
        <taxon>Lampyrinae</taxon>
        <taxon>Photinus</taxon>
    </lineage>
</organism>
<feature type="transmembrane region" description="Helical" evidence="9">
    <location>
        <begin position="127"/>
        <end position="149"/>
    </location>
</feature>
<proteinExistence type="inferred from homology"/>
<evidence type="ECO:0000259" key="10">
    <source>
        <dbReference type="Pfam" id="PF22572"/>
    </source>
</evidence>
<evidence type="ECO:0000256" key="3">
    <source>
        <dbReference type="ARBA" id="ARBA00022475"/>
    </source>
</evidence>
<dbReference type="Pfam" id="PF22572">
    <property type="entry name" value="GPR158_179_EC"/>
    <property type="match status" value="1"/>
</dbReference>
<evidence type="ECO:0000256" key="6">
    <source>
        <dbReference type="ARBA" id="ARBA00023170"/>
    </source>
</evidence>
<dbReference type="InterPro" id="IPR054714">
    <property type="entry name" value="GPR158_179_extracellular"/>
</dbReference>
<evidence type="ECO:0000256" key="5">
    <source>
        <dbReference type="ARBA" id="ARBA00023040"/>
    </source>
</evidence>
<keyword evidence="6" id="KW-0675">Receptor</keyword>
<evidence type="ECO:0000256" key="1">
    <source>
        <dbReference type="ARBA" id="ARBA00004651"/>
    </source>
</evidence>
<keyword evidence="3" id="KW-1003">Cell membrane</keyword>
<dbReference type="InterPro" id="IPR043458">
    <property type="entry name" value="GPR158/179"/>
</dbReference>
<evidence type="ECO:0000256" key="9">
    <source>
        <dbReference type="SAM" id="Phobius"/>
    </source>
</evidence>
<keyword evidence="7" id="KW-0325">Glycoprotein</keyword>
<evidence type="ECO:0000256" key="4">
    <source>
        <dbReference type="ARBA" id="ARBA00022729"/>
    </source>
</evidence>
<comment type="subcellular location">
    <subcellularLocation>
        <location evidence="1">Cell membrane</location>
        <topology evidence="1">Multi-pass membrane protein</topology>
    </subcellularLocation>
</comment>
<reference evidence="11" key="1">
    <citation type="journal article" date="2016" name="Sci. Rep.">
        <title>Molecular characterization of firefly nuptial gifts: a multi-omics approach sheds light on postcopulatory sexual selection.</title>
        <authorList>
            <person name="Al-Wathiqui N."/>
            <person name="Fallon T.R."/>
            <person name="South A."/>
            <person name="Weng J.K."/>
            <person name="Lewis S.M."/>
        </authorList>
    </citation>
    <scope>NUCLEOTIDE SEQUENCE</scope>
</reference>
<evidence type="ECO:0000256" key="2">
    <source>
        <dbReference type="ARBA" id="ARBA00007242"/>
    </source>
</evidence>
<evidence type="ECO:0000313" key="11">
    <source>
        <dbReference type="EMBL" id="JAV61945.1"/>
    </source>
</evidence>
<dbReference type="GO" id="GO:0004930">
    <property type="term" value="F:G protein-coupled receptor activity"/>
    <property type="evidence" value="ECO:0007669"/>
    <property type="project" value="UniProtKB-KW"/>
</dbReference>
<keyword evidence="4" id="KW-0732">Signal</keyword>
<feature type="domain" description="GPR158/179 extracellular" evidence="10">
    <location>
        <begin position="14"/>
        <end position="89"/>
    </location>
</feature>
<dbReference type="GO" id="GO:0005886">
    <property type="term" value="C:plasma membrane"/>
    <property type="evidence" value="ECO:0007669"/>
    <property type="project" value="UniProtKB-SubCell"/>
</dbReference>
<evidence type="ECO:0000256" key="8">
    <source>
        <dbReference type="ARBA" id="ARBA00023224"/>
    </source>
</evidence>
<sequence>MERFQCGKFHMQHLFFGWDSLKARLEFKGVVAVTMDLTKLDINQCPDKAYVPNAFKGTNKCDKKSSYCVPILGRGYETGGYKCECKQGYEYPFEDQITYYDGQLVEGEFINLVDNNKTRFHTYQCRIAAGSTTYVNFMTLFVMTCLSLLQI</sequence>
<comment type="similarity">
    <text evidence="2">Belongs to the G-protein coupled receptor 3 family.</text>
</comment>
<name>A0A1Y1KQJ4_PHOPY</name>
<keyword evidence="5" id="KW-0297">G-protein coupled receptor</keyword>
<evidence type="ECO:0000256" key="7">
    <source>
        <dbReference type="ARBA" id="ARBA00023180"/>
    </source>
</evidence>
<dbReference type="EMBL" id="GEZM01080994">
    <property type="protein sequence ID" value="JAV61945.1"/>
    <property type="molecule type" value="Transcribed_RNA"/>
</dbReference>